<dbReference type="GO" id="GO:0003700">
    <property type="term" value="F:DNA-binding transcription factor activity"/>
    <property type="evidence" value="ECO:0007669"/>
    <property type="project" value="InterPro"/>
</dbReference>
<dbReference type="PANTHER" id="PTHR43280:SF27">
    <property type="entry name" value="TRANSCRIPTIONAL REGULATOR MTLR"/>
    <property type="match status" value="1"/>
</dbReference>
<feature type="domain" description="HTH araC/xylS-type" evidence="4">
    <location>
        <begin position="187"/>
        <end position="285"/>
    </location>
</feature>
<dbReference type="PROSITE" id="PS00041">
    <property type="entry name" value="HTH_ARAC_FAMILY_1"/>
    <property type="match status" value="1"/>
</dbReference>
<keyword evidence="6" id="KW-1185">Reference proteome</keyword>
<dbReference type="InterPro" id="IPR014710">
    <property type="entry name" value="RmlC-like_jellyroll"/>
</dbReference>
<dbReference type="EMBL" id="BMER01000002">
    <property type="protein sequence ID" value="GGG92225.1"/>
    <property type="molecule type" value="Genomic_DNA"/>
</dbReference>
<reference evidence="5" key="1">
    <citation type="journal article" date="2014" name="Int. J. Syst. Evol. Microbiol.">
        <title>Complete genome sequence of Corynebacterium casei LMG S-19264T (=DSM 44701T), isolated from a smear-ripened cheese.</title>
        <authorList>
            <consortium name="US DOE Joint Genome Institute (JGI-PGF)"/>
            <person name="Walter F."/>
            <person name="Albersmeier A."/>
            <person name="Kalinowski J."/>
            <person name="Ruckert C."/>
        </authorList>
    </citation>
    <scope>NUCLEOTIDE SEQUENCE</scope>
    <source>
        <strain evidence="5">CGMCC 1.12195</strain>
    </source>
</reference>
<evidence type="ECO:0000259" key="4">
    <source>
        <dbReference type="PROSITE" id="PS01124"/>
    </source>
</evidence>
<evidence type="ECO:0000256" key="3">
    <source>
        <dbReference type="ARBA" id="ARBA00023163"/>
    </source>
</evidence>
<dbReference type="PROSITE" id="PS01124">
    <property type="entry name" value="HTH_ARAC_FAMILY_2"/>
    <property type="match status" value="1"/>
</dbReference>
<gene>
    <name evidence="5" type="ORF">GCM10007415_28700</name>
</gene>
<dbReference type="PANTHER" id="PTHR43280">
    <property type="entry name" value="ARAC-FAMILY TRANSCRIPTIONAL REGULATOR"/>
    <property type="match status" value="1"/>
</dbReference>
<keyword evidence="2" id="KW-0238">DNA-binding</keyword>
<accession>A0A917HWJ4</accession>
<dbReference type="InterPro" id="IPR009057">
    <property type="entry name" value="Homeodomain-like_sf"/>
</dbReference>
<dbReference type="GO" id="GO:0043565">
    <property type="term" value="F:sequence-specific DNA binding"/>
    <property type="evidence" value="ECO:0007669"/>
    <property type="project" value="InterPro"/>
</dbReference>
<dbReference type="InterPro" id="IPR011051">
    <property type="entry name" value="RmlC_Cupin_sf"/>
</dbReference>
<protein>
    <submittedName>
        <fullName evidence="5">AraC family transcriptional regulator</fullName>
    </submittedName>
</protein>
<dbReference type="SMART" id="SM00342">
    <property type="entry name" value="HTH_ARAC"/>
    <property type="match status" value="1"/>
</dbReference>
<keyword evidence="3" id="KW-0804">Transcription</keyword>
<dbReference type="CDD" id="cd06976">
    <property type="entry name" value="cupin_MtlR-like_N"/>
    <property type="match status" value="1"/>
</dbReference>
<dbReference type="Gene3D" id="1.10.10.60">
    <property type="entry name" value="Homeodomain-like"/>
    <property type="match status" value="2"/>
</dbReference>
<evidence type="ECO:0000313" key="5">
    <source>
        <dbReference type="EMBL" id="GGG92225.1"/>
    </source>
</evidence>
<evidence type="ECO:0000256" key="1">
    <source>
        <dbReference type="ARBA" id="ARBA00023015"/>
    </source>
</evidence>
<dbReference type="Pfam" id="PF12833">
    <property type="entry name" value="HTH_18"/>
    <property type="match status" value="1"/>
</dbReference>
<evidence type="ECO:0000256" key="2">
    <source>
        <dbReference type="ARBA" id="ARBA00023125"/>
    </source>
</evidence>
<organism evidence="5 6">
    <name type="scientific">Parapedobacter pyrenivorans</name>
    <dbReference type="NCBI Taxonomy" id="1305674"/>
    <lineage>
        <taxon>Bacteria</taxon>
        <taxon>Pseudomonadati</taxon>
        <taxon>Bacteroidota</taxon>
        <taxon>Sphingobacteriia</taxon>
        <taxon>Sphingobacteriales</taxon>
        <taxon>Sphingobacteriaceae</taxon>
        <taxon>Parapedobacter</taxon>
    </lineage>
</organism>
<dbReference type="Proteomes" id="UP000660862">
    <property type="component" value="Unassembled WGS sequence"/>
</dbReference>
<evidence type="ECO:0000313" key="6">
    <source>
        <dbReference type="Proteomes" id="UP000660862"/>
    </source>
</evidence>
<comment type="caution">
    <text evidence="5">The sequence shown here is derived from an EMBL/GenBank/DDBJ whole genome shotgun (WGS) entry which is preliminary data.</text>
</comment>
<dbReference type="Gene3D" id="2.60.120.10">
    <property type="entry name" value="Jelly Rolls"/>
    <property type="match status" value="1"/>
</dbReference>
<proteinExistence type="predicted"/>
<dbReference type="RefSeq" id="WP_188506712.1">
    <property type="nucleotide sequence ID" value="NZ_BMER01000002.1"/>
</dbReference>
<reference evidence="5" key="2">
    <citation type="submission" date="2020-09" db="EMBL/GenBank/DDBJ databases">
        <authorList>
            <person name="Sun Q."/>
            <person name="Zhou Y."/>
        </authorList>
    </citation>
    <scope>NUCLEOTIDE SEQUENCE</scope>
    <source>
        <strain evidence="5">CGMCC 1.12195</strain>
    </source>
</reference>
<name>A0A917HWJ4_9SPHI</name>
<dbReference type="SUPFAM" id="SSF51182">
    <property type="entry name" value="RmlC-like cupins"/>
    <property type="match status" value="1"/>
</dbReference>
<dbReference type="InterPro" id="IPR018060">
    <property type="entry name" value="HTH_AraC"/>
</dbReference>
<keyword evidence="1" id="KW-0805">Transcription regulation</keyword>
<sequence length="292" mass="33751">MKPILRKIDPGTDYSFSVRQDIHPYLYNRWHYHPEVELTFIRKGNGIRLVGDSMQPFEDGDLVLLGANVPHLWRSDSSYFKESSKLTIEAIAIHFKVDFWGDFFLALPEMTPIKKLLEGAQRGMRITGRTHALVAAKMEEIIHMQGVARIEQLLHMLNLIALPGECEPLSSTGFVQTYNANNTDRIDQIFNYTFTHFREPMSIEKVAGAVNLSPHSFCRYFKTRTLKTYWQFLLEVRIGYACKLLIENKWNISEVAFTSGFSNLSNFNRQFKAVMQLTPIQYVKAYTTNPQL</sequence>
<dbReference type="InterPro" id="IPR018062">
    <property type="entry name" value="HTH_AraC-typ_CS"/>
</dbReference>
<dbReference type="SUPFAM" id="SSF46689">
    <property type="entry name" value="Homeodomain-like"/>
    <property type="match status" value="2"/>
</dbReference>
<dbReference type="AlphaFoldDB" id="A0A917HWJ4"/>